<accession>A0A8J7FKN2</accession>
<dbReference type="Gene3D" id="3.30.160.390">
    <property type="entry name" value="Integrase, DNA-binding domain"/>
    <property type="match status" value="1"/>
</dbReference>
<evidence type="ECO:0000259" key="5">
    <source>
        <dbReference type="PROSITE" id="PS51898"/>
    </source>
</evidence>
<dbReference type="Pfam" id="PF22022">
    <property type="entry name" value="Phage_int_M"/>
    <property type="match status" value="1"/>
</dbReference>
<dbReference type="InterPro" id="IPR025166">
    <property type="entry name" value="Integrase_DNA_bind_dom"/>
</dbReference>
<dbReference type="InterPro" id="IPR011010">
    <property type="entry name" value="DNA_brk_join_enz"/>
</dbReference>
<keyword evidence="2" id="KW-0229">DNA integration</keyword>
<organism evidence="6 7">
    <name type="scientific">Chitinilyticum piscinae</name>
    <dbReference type="NCBI Taxonomy" id="2866724"/>
    <lineage>
        <taxon>Bacteria</taxon>
        <taxon>Pseudomonadati</taxon>
        <taxon>Pseudomonadota</taxon>
        <taxon>Betaproteobacteria</taxon>
        <taxon>Neisseriales</taxon>
        <taxon>Chitinibacteraceae</taxon>
        <taxon>Chitinilyticum</taxon>
    </lineage>
</organism>
<dbReference type="Gene3D" id="1.10.150.130">
    <property type="match status" value="1"/>
</dbReference>
<keyword evidence="4" id="KW-0233">DNA recombination</keyword>
<dbReference type="RefSeq" id="WP_194114372.1">
    <property type="nucleotide sequence ID" value="NZ_JADFUA010000001.1"/>
</dbReference>
<proteinExistence type="inferred from homology"/>
<keyword evidence="3 6" id="KW-0238">DNA-binding</keyword>
<evidence type="ECO:0000313" key="7">
    <source>
        <dbReference type="Proteomes" id="UP000604481"/>
    </source>
</evidence>
<dbReference type="InterPro" id="IPR002104">
    <property type="entry name" value="Integrase_catalytic"/>
</dbReference>
<dbReference type="InterPro" id="IPR010998">
    <property type="entry name" value="Integrase_recombinase_N"/>
</dbReference>
<dbReference type="GO" id="GO:0003677">
    <property type="term" value="F:DNA binding"/>
    <property type="evidence" value="ECO:0007669"/>
    <property type="project" value="UniProtKB-KW"/>
</dbReference>
<evidence type="ECO:0000256" key="1">
    <source>
        <dbReference type="ARBA" id="ARBA00008857"/>
    </source>
</evidence>
<evidence type="ECO:0000256" key="4">
    <source>
        <dbReference type="ARBA" id="ARBA00023172"/>
    </source>
</evidence>
<keyword evidence="7" id="KW-1185">Reference proteome</keyword>
<dbReference type="AlphaFoldDB" id="A0A8J7FKN2"/>
<dbReference type="PANTHER" id="PTHR30629">
    <property type="entry name" value="PROPHAGE INTEGRASE"/>
    <property type="match status" value="1"/>
</dbReference>
<comment type="caution">
    <text evidence="6">The sequence shown here is derived from an EMBL/GenBank/DDBJ whole genome shotgun (WGS) entry which is preliminary data.</text>
</comment>
<comment type="similarity">
    <text evidence="1">Belongs to the 'phage' integrase family.</text>
</comment>
<sequence>MPRQTKPLTDSECRNAKPGDKDYKLFDGGGLFLLVKTSGAKLWRMKYAKPDGKESSLSFGAYPDVPLSAARKLRDDTRALLASGKDPQTERAAEQLATRYAASNTFELVALEWHAKEKASSKWGDDHAGRILQRLRDDVFPHIGRQPVENLKTRDLLVVLQAAAARDALDLAKRLRQYMTAIMRYAVQTGRIDSNPALDLQGAVASRQARHHPALPLTRTSELAARISGYSSRIARDASLFALLTGARSSEFRFAQWSEFDLGKGIWTIPPEREAVEGIKYSERGEKMGRERIIYLSRQTVALLARMQEINGTAGFVFAGQKPGTPISENTVNQLLRRVGYDTQQDVCLHGFRTMMVSALNESGRFNPDAVERHIGHEGKASAGAAVRAIYNRNAQYLKERQAMLQWWADWLDALQDAGHHIEPCDFNPGKAAVLVLNRAA</sequence>
<dbReference type="GO" id="GO:0006310">
    <property type="term" value="P:DNA recombination"/>
    <property type="evidence" value="ECO:0007669"/>
    <property type="project" value="UniProtKB-KW"/>
</dbReference>
<dbReference type="Gene3D" id="1.10.443.10">
    <property type="entry name" value="Intergrase catalytic core"/>
    <property type="match status" value="1"/>
</dbReference>
<dbReference type="InterPro" id="IPR013762">
    <property type="entry name" value="Integrase-like_cat_sf"/>
</dbReference>
<gene>
    <name evidence="6" type="ORF">INR99_00715</name>
</gene>
<dbReference type="CDD" id="cd00801">
    <property type="entry name" value="INT_P4_C"/>
    <property type="match status" value="1"/>
</dbReference>
<dbReference type="PROSITE" id="PS51898">
    <property type="entry name" value="TYR_RECOMBINASE"/>
    <property type="match status" value="1"/>
</dbReference>
<dbReference type="SUPFAM" id="SSF56349">
    <property type="entry name" value="DNA breaking-rejoining enzymes"/>
    <property type="match status" value="1"/>
</dbReference>
<dbReference type="EMBL" id="JADFUA010000001">
    <property type="protein sequence ID" value="MBE9607861.1"/>
    <property type="molecule type" value="Genomic_DNA"/>
</dbReference>
<dbReference type="InterPro" id="IPR038488">
    <property type="entry name" value="Integrase_DNA-bd_sf"/>
</dbReference>
<protein>
    <submittedName>
        <fullName evidence="6">Integrase arm-type DNA-binding domain-containing protein</fullName>
    </submittedName>
</protein>
<feature type="domain" description="Tyr recombinase" evidence="5">
    <location>
        <begin position="210"/>
        <end position="405"/>
    </location>
</feature>
<dbReference type="Proteomes" id="UP000604481">
    <property type="component" value="Unassembled WGS sequence"/>
</dbReference>
<dbReference type="GO" id="GO:0015074">
    <property type="term" value="P:DNA integration"/>
    <property type="evidence" value="ECO:0007669"/>
    <property type="project" value="UniProtKB-KW"/>
</dbReference>
<reference evidence="6 7" key="1">
    <citation type="submission" date="2020-10" db="EMBL/GenBank/DDBJ databases">
        <title>The genome sequence of Chitinilyticum litopenaei 4Y14.</title>
        <authorList>
            <person name="Liu Y."/>
        </authorList>
    </citation>
    <scope>NUCLEOTIDE SEQUENCE [LARGE SCALE GENOMIC DNA]</scope>
    <source>
        <strain evidence="6 7">4Y14</strain>
    </source>
</reference>
<dbReference type="InterPro" id="IPR053876">
    <property type="entry name" value="Phage_int_M"/>
</dbReference>
<dbReference type="PANTHER" id="PTHR30629:SF9">
    <property type="entry name" value="PROTEIN INTB-RELATED"/>
    <property type="match status" value="1"/>
</dbReference>
<name>A0A8J7FKN2_9NEIS</name>
<evidence type="ECO:0000256" key="2">
    <source>
        <dbReference type="ARBA" id="ARBA00022908"/>
    </source>
</evidence>
<evidence type="ECO:0000256" key="3">
    <source>
        <dbReference type="ARBA" id="ARBA00023125"/>
    </source>
</evidence>
<dbReference type="Pfam" id="PF00589">
    <property type="entry name" value="Phage_integrase"/>
    <property type="match status" value="1"/>
</dbReference>
<evidence type="ECO:0000313" key="6">
    <source>
        <dbReference type="EMBL" id="MBE9607861.1"/>
    </source>
</evidence>
<dbReference type="Pfam" id="PF13356">
    <property type="entry name" value="Arm-DNA-bind_3"/>
    <property type="match status" value="1"/>
</dbReference>
<dbReference type="InterPro" id="IPR050808">
    <property type="entry name" value="Phage_Integrase"/>
</dbReference>